<evidence type="ECO:0000259" key="7">
    <source>
        <dbReference type="Pfam" id="PF00155"/>
    </source>
</evidence>
<dbReference type="KEGG" id="bacg:D2962_08015"/>
<dbReference type="Gene3D" id="3.90.1150.10">
    <property type="entry name" value="Aspartate Aminotransferase, domain 1"/>
    <property type="match status" value="1"/>
</dbReference>
<evidence type="ECO:0000256" key="6">
    <source>
        <dbReference type="ARBA" id="ARBA00022898"/>
    </source>
</evidence>
<comment type="similarity">
    <text evidence="2">Belongs to the class-I pyridoxal-phosphate-dependent aminotransferase family.</text>
</comment>
<dbReference type="InterPro" id="IPR015422">
    <property type="entry name" value="PyrdxlP-dep_Trfase_small"/>
</dbReference>
<evidence type="ECO:0000256" key="5">
    <source>
        <dbReference type="ARBA" id="ARBA00022679"/>
    </source>
</evidence>
<dbReference type="InterPro" id="IPR015421">
    <property type="entry name" value="PyrdxlP-dep_Trfase_major"/>
</dbReference>
<dbReference type="GO" id="GO:0008483">
    <property type="term" value="F:transaminase activity"/>
    <property type="evidence" value="ECO:0007669"/>
    <property type="project" value="UniProtKB-KW"/>
</dbReference>
<keyword evidence="6" id="KW-0663">Pyridoxal phosphate</keyword>
<dbReference type="EMBL" id="CP033169">
    <property type="protein sequence ID" value="AYO30570.1"/>
    <property type="molecule type" value="Genomic_DNA"/>
</dbReference>
<dbReference type="AlphaFoldDB" id="A0A3G2R549"/>
<dbReference type="GO" id="GO:0030170">
    <property type="term" value="F:pyridoxal phosphate binding"/>
    <property type="evidence" value="ECO:0007669"/>
    <property type="project" value="InterPro"/>
</dbReference>
<dbReference type="Gene3D" id="3.40.640.10">
    <property type="entry name" value="Type I PLP-dependent aspartate aminotransferase-like (Major domain)"/>
    <property type="match status" value="1"/>
</dbReference>
<evidence type="ECO:0000256" key="1">
    <source>
        <dbReference type="ARBA" id="ARBA00001933"/>
    </source>
</evidence>
<keyword evidence="9" id="KW-1185">Reference proteome</keyword>
<dbReference type="SUPFAM" id="SSF53383">
    <property type="entry name" value="PLP-dependent transferases"/>
    <property type="match status" value="1"/>
</dbReference>
<sequence>MNFELLYSDRIKQLSPSPIRELLKIAVKPGIISLAGGNPSPDTFPVKELKDCFLKVLEKDWKRILQYSPTEGNTDLIEIIKQYSRNQGINCETENILITSGSQQGMDLVCKVLLNPGDEVIVELPSYPGSIHTLKSYQAKLTGVPVDQEGIDIDILEDILKDRQKTGILPKFIYLIPTFQNPSGVTLTETRRNSIIKLAEKYGILIVEDDPYNALRYDGENIKPIKALDRNENVIYMSSFSKTFCPGVRVAWVVGPKDLIRKMVIGKQGADLHTSSLNQAIVAEYCRNNLMENHLKDILSYYKEKRDIMLESIERHFKNVATWTKPQGGFFVWMSLDKKENTDELFSKAVEKGVIYVPGSSFCVDGSNKNSMRLSFATVSNENIKKGIQLLSEIFSL</sequence>
<dbReference type="PANTHER" id="PTHR42790">
    <property type="entry name" value="AMINOTRANSFERASE"/>
    <property type="match status" value="1"/>
</dbReference>
<organism evidence="8 9">
    <name type="scientific">Biomaibacter acetigenes</name>
    <dbReference type="NCBI Taxonomy" id="2316383"/>
    <lineage>
        <taxon>Bacteria</taxon>
        <taxon>Bacillati</taxon>
        <taxon>Bacillota</taxon>
        <taxon>Clostridia</taxon>
        <taxon>Thermosediminibacterales</taxon>
        <taxon>Tepidanaerobacteraceae</taxon>
        <taxon>Biomaibacter</taxon>
    </lineage>
</organism>
<evidence type="ECO:0000256" key="2">
    <source>
        <dbReference type="ARBA" id="ARBA00007441"/>
    </source>
</evidence>
<evidence type="ECO:0000256" key="3">
    <source>
        <dbReference type="ARBA" id="ARBA00011738"/>
    </source>
</evidence>
<dbReference type="GO" id="GO:1901605">
    <property type="term" value="P:alpha-amino acid metabolic process"/>
    <property type="evidence" value="ECO:0007669"/>
    <property type="project" value="TreeGrafter"/>
</dbReference>
<proteinExistence type="inferred from homology"/>
<dbReference type="InterPro" id="IPR004839">
    <property type="entry name" value="Aminotransferase_I/II_large"/>
</dbReference>
<dbReference type="RefSeq" id="WP_122014666.1">
    <property type="nucleotide sequence ID" value="NZ_CP033169.1"/>
</dbReference>
<accession>A0A3G2R549</accession>
<protein>
    <submittedName>
        <fullName evidence="8">PLP-dependent aminotransferase family protein</fullName>
    </submittedName>
</protein>
<dbReference type="InterPro" id="IPR015424">
    <property type="entry name" value="PyrdxlP-dep_Trfase"/>
</dbReference>
<reference evidence="8 9" key="1">
    <citation type="submission" date="2018-10" db="EMBL/GenBank/DDBJ databases">
        <authorList>
            <person name="Zhang X."/>
        </authorList>
    </citation>
    <scope>NUCLEOTIDE SEQUENCE [LARGE SCALE GENOMIC DNA]</scope>
    <source>
        <strain evidence="8 9">SK-G1</strain>
    </source>
</reference>
<dbReference type="FunFam" id="3.40.640.10:FF:000053">
    <property type="entry name" value="Aminotransferase, class I"/>
    <property type="match status" value="1"/>
</dbReference>
<gene>
    <name evidence="8" type="ORF">D2962_08015</name>
</gene>
<comment type="subunit">
    <text evidence="3">Homodimer.</text>
</comment>
<feature type="domain" description="Aminotransferase class I/classII large" evidence="7">
    <location>
        <begin position="31"/>
        <end position="389"/>
    </location>
</feature>
<evidence type="ECO:0000256" key="4">
    <source>
        <dbReference type="ARBA" id="ARBA00022576"/>
    </source>
</evidence>
<comment type="cofactor">
    <cofactor evidence="1">
        <name>pyridoxal 5'-phosphate</name>
        <dbReference type="ChEBI" id="CHEBI:597326"/>
    </cofactor>
</comment>
<evidence type="ECO:0000313" key="9">
    <source>
        <dbReference type="Proteomes" id="UP000280960"/>
    </source>
</evidence>
<dbReference type="PANTHER" id="PTHR42790:SF19">
    <property type="entry name" value="KYNURENINE_ALPHA-AMINOADIPATE AMINOTRANSFERASE, MITOCHONDRIAL"/>
    <property type="match status" value="1"/>
</dbReference>
<dbReference type="InterPro" id="IPR050859">
    <property type="entry name" value="Class-I_PLP-dep_aminotransf"/>
</dbReference>
<keyword evidence="4 8" id="KW-0032">Aminotransferase</keyword>
<evidence type="ECO:0000313" key="8">
    <source>
        <dbReference type="EMBL" id="AYO30570.1"/>
    </source>
</evidence>
<keyword evidence="5 8" id="KW-0808">Transferase</keyword>
<name>A0A3G2R549_9FIRM</name>
<dbReference type="Proteomes" id="UP000280960">
    <property type="component" value="Chromosome"/>
</dbReference>
<dbReference type="Pfam" id="PF00155">
    <property type="entry name" value="Aminotran_1_2"/>
    <property type="match status" value="1"/>
</dbReference>
<dbReference type="CDD" id="cd00609">
    <property type="entry name" value="AAT_like"/>
    <property type="match status" value="1"/>
</dbReference>